<dbReference type="AlphaFoldDB" id="A0A8S4R8H7"/>
<name>A0A8S4R8H7_9NEOP</name>
<proteinExistence type="predicted"/>
<evidence type="ECO:0000313" key="1">
    <source>
        <dbReference type="EMBL" id="CAH2231396.1"/>
    </source>
</evidence>
<evidence type="ECO:0000313" key="2">
    <source>
        <dbReference type="Proteomes" id="UP000838756"/>
    </source>
</evidence>
<keyword evidence="2" id="KW-1185">Reference proteome</keyword>
<protein>
    <submittedName>
        <fullName evidence="1">Jg27706 protein</fullName>
    </submittedName>
</protein>
<dbReference type="Proteomes" id="UP000838756">
    <property type="component" value="Unassembled WGS sequence"/>
</dbReference>
<organism evidence="1 2">
    <name type="scientific">Pararge aegeria aegeria</name>
    <dbReference type="NCBI Taxonomy" id="348720"/>
    <lineage>
        <taxon>Eukaryota</taxon>
        <taxon>Metazoa</taxon>
        <taxon>Ecdysozoa</taxon>
        <taxon>Arthropoda</taxon>
        <taxon>Hexapoda</taxon>
        <taxon>Insecta</taxon>
        <taxon>Pterygota</taxon>
        <taxon>Neoptera</taxon>
        <taxon>Endopterygota</taxon>
        <taxon>Lepidoptera</taxon>
        <taxon>Glossata</taxon>
        <taxon>Ditrysia</taxon>
        <taxon>Papilionoidea</taxon>
        <taxon>Nymphalidae</taxon>
        <taxon>Satyrinae</taxon>
        <taxon>Satyrini</taxon>
        <taxon>Parargina</taxon>
        <taxon>Pararge</taxon>
    </lineage>
</organism>
<accession>A0A8S4R8H7</accession>
<gene>
    <name evidence="1" type="primary">jg27706</name>
    <name evidence="1" type="ORF">PAEG_LOCUS10043</name>
</gene>
<sequence>MRNRIPNIPLKIRKLLEKKRKLRRRWHTSRYTEDKTAFNKVAKELKTTVTDNCNNAYQHKLSTLSASGRDGYTLWKITKDFKRPKRPIPPLRLPSGDWARTPIEKAELFAHT</sequence>
<comment type="caution">
    <text evidence="1">The sequence shown here is derived from an EMBL/GenBank/DDBJ whole genome shotgun (WGS) entry which is preliminary data.</text>
</comment>
<dbReference type="EMBL" id="CAKXAJ010024839">
    <property type="protein sequence ID" value="CAH2231396.1"/>
    <property type="molecule type" value="Genomic_DNA"/>
</dbReference>
<dbReference type="OrthoDB" id="7474049at2759"/>
<reference evidence="1" key="1">
    <citation type="submission" date="2022-03" db="EMBL/GenBank/DDBJ databases">
        <authorList>
            <person name="Lindestad O."/>
        </authorList>
    </citation>
    <scope>NUCLEOTIDE SEQUENCE</scope>
</reference>